<dbReference type="Gene3D" id="1.10.1740.10">
    <property type="match status" value="1"/>
</dbReference>
<dbReference type="InterPro" id="IPR013324">
    <property type="entry name" value="RNA_pol_sigma_r3/r4-like"/>
</dbReference>
<evidence type="ECO:0000313" key="9">
    <source>
        <dbReference type="Proteomes" id="UP000267798"/>
    </source>
</evidence>
<keyword evidence="3" id="KW-0731">Sigma factor</keyword>
<sequence>MEDRLLRAWVVRMCEGDEAAFQSLFEATRAHTYSMIYYLVGSEKEAEDVMSEVYIALFRSLPQYDTGRPFLPWFNGLIIRQVRTQKRKIWRSFRLLEKAKTVGQGGQGAVDPELEAIDHKDEILPYVKDLSHKLQEVIVLRYYQDYSLEMIAEVLDLPLGTVKSRHHAALKKLRSRMGTLANERGVSMYVH</sequence>
<proteinExistence type="inferred from homology"/>
<dbReference type="AlphaFoldDB" id="A0A3A6PES0"/>
<gene>
    <name evidence="8" type="ORF">D3P09_23320</name>
</gene>
<dbReference type="RefSeq" id="WP_120113842.1">
    <property type="nucleotide sequence ID" value="NZ_QXQB01000006.1"/>
</dbReference>
<dbReference type="InterPro" id="IPR007630">
    <property type="entry name" value="RNA_pol_sigma70_r4"/>
</dbReference>
<dbReference type="CDD" id="cd06171">
    <property type="entry name" value="Sigma70_r4"/>
    <property type="match status" value="1"/>
</dbReference>
<dbReference type="PANTHER" id="PTHR43133">
    <property type="entry name" value="RNA POLYMERASE ECF-TYPE SIGMA FACTO"/>
    <property type="match status" value="1"/>
</dbReference>
<evidence type="ECO:0000259" key="7">
    <source>
        <dbReference type="Pfam" id="PF04545"/>
    </source>
</evidence>
<keyword evidence="4" id="KW-0238">DNA-binding</keyword>
<dbReference type="NCBIfam" id="TIGR02937">
    <property type="entry name" value="sigma70-ECF"/>
    <property type="match status" value="1"/>
</dbReference>
<evidence type="ECO:0000259" key="6">
    <source>
        <dbReference type="Pfam" id="PF04542"/>
    </source>
</evidence>
<dbReference type="SUPFAM" id="SSF88659">
    <property type="entry name" value="Sigma3 and sigma4 domains of RNA polymerase sigma factors"/>
    <property type="match status" value="1"/>
</dbReference>
<dbReference type="GO" id="GO:0003677">
    <property type="term" value="F:DNA binding"/>
    <property type="evidence" value="ECO:0007669"/>
    <property type="project" value="UniProtKB-KW"/>
</dbReference>
<feature type="domain" description="RNA polymerase sigma-70 region 4" evidence="7">
    <location>
        <begin position="129"/>
        <end position="174"/>
    </location>
</feature>
<dbReference type="Pfam" id="PF04545">
    <property type="entry name" value="Sigma70_r4"/>
    <property type="match status" value="1"/>
</dbReference>
<dbReference type="PANTHER" id="PTHR43133:SF60">
    <property type="entry name" value="RNA POLYMERASE SIGMA FACTOR SIGV"/>
    <property type="match status" value="1"/>
</dbReference>
<evidence type="ECO:0000256" key="2">
    <source>
        <dbReference type="ARBA" id="ARBA00023015"/>
    </source>
</evidence>
<dbReference type="InterPro" id="IPR036388">
    <property type="entry name" value="WH-like_DNA-bd_sf"/>
</dbReference>
<dbReference type="GO" id="GO:0016987">
    <property type="term" value="F:sigma factor activity"/>
    <property type="evidence" value="ECO:0007669"/>
    <property type="project" value="UniProtKB-KW"/>
</dbReference>
<keyword evidence="2" id="KW-0805">Transcription regulation</keyword>
<keyword evidence="5" id="KW-0804">Transcription</keyword>
<reference evidence="8 9" key="1">
    <citation type="submission" date="2018-09" db="EMBL/GenBank/DDBJ databases">
        <title>Paenibacillus aracenensis nov. sp. isolated from a cave in southern Spain.</title>
        <authorList>
            <person name="Jurado V."/>
            <person name="Gutierrez-Patricio S."/>
            <person name="Gonzalez-Pimentel J.L."/>
            <person name="Miller A.Z."/>
            <person name="Laiz L."/>
            <person name="Saiz-Jimenez C."/>
        </authorList>
    </citation>
    <scope>NUCLEOTIDE SEQUENCE [LARGE SCALE GENOMIC DNA]</scope>
    <source>
        <strain evidence="8 9">JCM 19203</strain>
    </source>
</reference>
<dbReference type="SUPFAM" id="SSF88946">
    <property type="entry name" value="Sigma2 domain of RNA polymerase sigma factors"/>
    <property type="match status" value="1"/>
</dbReference>
<dbReference type="InterPro" id="IPR013325">
    <property type="entry name" value="RNA_pol_sigma_r2"/>
</dbReference>
<comment type="caution">
    <text evidence="8">The sequence shown here is derived from an EMBL/GenBank/DDBJ whole genome shotgun (WGS) entry which is preliminary data.</text>
</comment>
<dbReference type="Gene3D" id="1.10.10.10">
    <property type="entry name" value="Winged helix-like DNA-binding domain superfamily/Winged helix DNA-binding domain"/>
    <property type="match status" value="1"/>
</dbReference>
<evidence type="ECO:0000256" key="4">
    <source>
        <dbReference type="ARBA" id="ARBA00023125"/>
    </source>
</evidence>
<evidence type="ECO:0000313" key="8">
    <source>
        <dbReference type="EMBL" id="RJX37288.1"/>
    </source>
</evidence>
<name>A0A3A6PES0_9BACL</name>
<keyword evidence="9" id="KW-1185">Reference proteome</keyword>
<dbReference type="InterPro" id="IPR014284">
    <property type="entry name" value="RNA_pol_sigma-70_dom"/>
</dbReference>
<comment type="similarity">
    <text evidence="1">Belongs to the sigma-70 factor family. ECF subfamily.</text>
</comment>
<dbReference type="EMBL" id="QXQB01000006">
    <property type="protein sequence ID" value="RJX37288.1"/>
    <property type="molecule type" value="Genomic_DNA"/>
</dbReference>
<dbReference type="Pfam" id="PF04542">
    <property type="entry name" value="Sigma70_r2"/>
    <property type="match status" value="1"/>
</dbReference>
<dbReference type="Proteomes" id="UP000267798">
    <property type="component" value="Unassembled WGS sequence"/>
</dbReference>
<accession>A0A3A6PES0</accession>
<evidence type="ECO:0000256" key="3">
    <source>
        <dbReference type="ARBA" id="ARBA00023082"/>
    </source>
</evidence>
<dbReference type="GO" id="GO:0006352">
    <property type="term" value="P:DNA-templated transcription initiation"/>
    <property type="evidence" value="ECO:0007669"/>
    <property type="project" value="InterPro"/>
</dbReference>
<evidence type="ECO:0000256" key="5">
    <source>
        <dbReference type="ARBA" id="ARBA00023163"/>
    </source>
</evidence>
<organism evidence="8 9">
    <name type="scientific">Paenibacillus pinisoli</name>
    <dbReference type="NCBI Taxonomy" id="1276110"/>
    <lineage>
        <taxon>Bacteria</taxon>
        <taxon>Bacillati</taxon>
        <taxon>Bacillota</taxon>
        <taxon>Bacilli</taxon>
        <taxon>Bacillales</taxon>
        <taxon>Paenibacillaceae</taxon>
        <taxon>Paenibacillus</taxon>
    </lineage>
</organism>
<protein>
    <submittedName>
        <fullName evidence="8">Sigma-70 family RNA polymerase sigma factor</fullName>
    </submittedName>
</protein>
<dbReference type="InterPro" id="IPR007627">
    <property type="entry name" value="RNA_pol_sigma70_r2"/>
</dbReference>
<evidence type="ECO:0000256" key="1">
    <source>
        <dbReference type="ARBA" id="ARBA00010641"/>
    </source>
</evidence>
<dbReference type="InterPro" id="IPR039425">
    <property type="entry name" value="RNA_pol_sigma-70-like"/>
</dbReference>
<dbReference type="OrthoDB" id="9785675at2"/>
<feature type="domain" description="RNA polymerase sigma-70 region 2" evidence="6">
    <location>
        <begin position="24"/>
        <end position="91"/>
    </location>
</feature>